<organism evidence="3 4">
    <name type="scientific">Leucocoprinus birnbaumii</name>
    <dbReference type="NCBI Taxonomy" id="56174"/>
    <lineage>
        <taxon>Eukaryota</taxon>
        <taxon>Fungi</taxon>
        <taxon>Dikarya</taxon>
        <taxon>Basidiomycota</taxon>
        <taxon>Agaricomycotina</taxon>
        <taxon>Agaricomycetes</taxon>
        <taxon>Agaricomycetidae</taxon>
        <taxon>Agaricales</taxon>
        <taxon>Agaricineae</taxon>
        <taxon>Agaricaceae</taxon>
        <taxon>Leucocoprinus</taxon>
    </lineage>
</organism>
<feature type="transmembrane region" description="Helical" evidence="1">
    <location>
        <begin position="154"/>
        <end position="177"/>
    </location>
</feature>
<dbReference type="EMBL" id="JANIEX010000471">
    <property type="protein sequence ID" value="KAJ3566636.1"/>
    <property type="molecule type" value="Genomic_DNA"/>
</dbReference>
<name>A0AAD5VQF6_9AGAR</name>
<reference evidence="3" key="1">
    <citation type="submission" date="2022-07" db="EMBL/GenBank/DDBJ databases">
        <title>Genome Sequence of Leucocoprinus birnbaumii.</title>
        <authorList>
            <person name="Buettner E."/>
        </authorList>
    </citation>
    <scope>NUCLEOTIDE SEQUENCE</scope>
    <source>
        <strain evidence="3">VT141</strain>
    </source>
</reference>
<feature type="transmembrane region" description="Helical" evidence="1">
    <location>
        <begin position="198"/>
        <end position="220"/>
    </location>
</feature>
<keyword evidence="4" id="KW-1185">Reference proteome</keyword>
<evidence type="ECO:0000313" key="3">
    <source>
        <dbReference type="EMBL" id="KAJ3566636.1"/>
    </source>
</evidence>
<feature type="transmembrane region" description="Helical" evidence="1">
    <location>
        <begin position="453"/>
        <end position="476"/>
    </location>
</feature>
<feature type="domain" description="DUF6533" evidence="2">
    <location>
        <begin position="12"/>
        <end position="53"/>
    </location>
</feature>
<evidence type="ECO:0000313" key="4">
    <source>
        <dbReference type="Proteomes" id="UP001213000"/>
    </source>
</evidence>
<dbReference type="Proteomes" id="UP001213000">
    <property type="component" value="Unassembled WGS sequence"/>
</dbReference>
<sequence length="624" mass="69250">MSTLLQAACLGLALNFWELLVGLPDEIAFIWRWPCGLNLIKALYILCRYFGLAVQSANIGLAHRISSLQPVPAPACRVWLSFQISSTYVLLNLVDVVLMTRIYAFYHRSWKVGFLLGIAFVTRFALAILMAIVYVPAMQFNGTCEFHMPKPVVLFFLAPEIISQSLILGLTFGKQILSSRNASLPQAPVVALLYRDGLFTYAAVVAGLTAVTIYAGVGSTKESKHFVYPTFLSILSTSACRIIINMQKLSRTFQSSESFQLTSIFESMQEQTDNAPEVSRDITRALVVISVIIQDCGSSADSLRETIFLVRNLNLESLRDWSRVSPPPSAILPFAVLVVIADGPFYCIIDTAFAFTLWDFLLTLQDEVDLIWSIPSRLSLIKSLFLFCRYLNLGVQLCDIVVARLIGTGVPVSHFKCRAWLLWQAVVTQMMLNVVDLILAIRTFAFYDRDRRVGWVLATALLARIGMSTFGAVVVIPSQTFDEECNMTASTATVPIFAIIEITVQTLIIGLTFSKQFLAIQHTWIRSSITSLVYRDGMIILLVGVLLNSEPELLNDSSHIIFPVFIALLSSVGCRMIINMLRVAKPGLPQCEDSVPSFTAEITTVLDSIFSAESNPIHSQDEES</sequence>
<feature type="transmembrane region" description="Helical" evidence="1">
    <location>
        <begin position="226"/>
        <end position="244"/>
    </location>
</feature>
<keyword evidence="1" id="KW-0472">Membrane</keyword>
<evidence type="ECO:0000256" key="1">
    <source>
        <dbReference type="SAM" id="Phobius"/>
    </source>
</evidence>
<dbReference type="InterPro" id="IPR045340">
    <property type="entry name" value="DUF6533"/>
</dbReference>
<keyword evidence="1" id="KW-1133">Transmembrane helix</keyword>
<protein>
    <recommendedName>
        <fullName evidence="2">DUF6533 domain-containing protein</fullName>
    </recommendedName>
</protein>
<feature type="transmembrane region" description="Helical" evidence="1">
    <location>
        <begin position="532"/>
        <end position="548"/>
    </location>
</feature>
<accession>A0AAD5VQF6</accession>
<proteinExistence type="predicted"/>
<feature type="transmembrane region" description="Helical" evidence="1">
    <location>
        <begin position="496"/>
        <end position="520"/>
    </location>
</feature>
<dbReference type="Pfam" id="PF20151">
    <property type="entry name" value="DUF6533"/>
    <property type="match status" value="2"/>
</dbReference>
<evidence type="ECO:0000259" key="2">
    <source>
        <dbReference type="Pfam" id="PF20151"/>
    </source>
</evidence>
<feature type="transmembrane region" description="Helical" evidence="1">
    <location>
        <begin position="419"/>
        <end position="441"/>
    </location>
</feature>
<keyword evidence="1" id="KW-0812">Transmembrane</keyword>
<comment type="caution">
    <text evidence="3">The sequence shown here is derived from an EMBL/GenBank/DDBJ whole genome shotgun (WGS) entry which is preliminary data.</text>
</comment>
<gene>
    <name evidence="3" type="ORF">NP233_g6873</name>
</gene>
<dbReference type="AlphaFoldDB" id="A0AAD5VQF6"/>
<feature type="domain" description="DUF6533" evidence="2">
    <location>
        <begin position="352"/>
        <end position="391"/>
    </location>
</feature>
<feature type="transmembrane region" description="Helical" evidence="1">
    <location>
        <begin position="112"/>
        <end position="134"/>
    </location>
</feature>
<feature type="transmembrane region" description="Helical" evidence="1">
    <location>
        <begin position="560"/>
        <end position="578"/>
    </location>
</feature>